<feature type="compositionally biased region" description="Basic and acidic residues" evidence="1">
    <location>
        <begin position="9"/>
        <end position="24"/>
    </location>
</feature>
<dbReference type="Proteomes" id="UP001302812">
    <property type="component" value="Unassembled WGS sequence"/>
</dbReference>
<proteinExistence type="predicted"/>
<keyword evidence="3" id="KW-1185">Reference proteome</keyword>
<evidence type="ECO:0000313" key="2">
    <source>
        <dbReference type="EMBL" id="KAK4116411.1"/>
    </source>
</evidence>
<reference evidence="2" key="2">
    <citation type="submission" date="2023-05" db="EMBL/GenBank/DDBJ databases">
        <authorList>
            <consortium name="Lawrence Berkeley National Laboratory"/>
            <person name="Steindorff A."/>
            <person name="Hensen N."/>
            <person name="Bonometti L."/>
            <person name="Westerberg I."/>
            <person name="Brannstrom I.O."/>
            <person name="Guillou S."/>
            <person name="Cros-Aarteil S."/>
            <person name="Calhoun S."/>
            <person name="Haridas S."/>
            <person name="Kuo A."/>
            <person name="Mondo S."/>
            <person name="Pangilinan J."/>
            <person name="Riley R."/>
            <person name="Labutti K."/>
            <person name="Andreopoulos B."/>
            <person name="Lipzen A."/>
            <person name="Chen C."/>
            <person name="Yanf M."/>
            <person name="Daum C."/>
            <person name="Ng V."/>
            <person name="Clum A."/>
            <person name="Ohm R."/>
            <person name="Martin F."/>
            <person name="Silar P."/>
            <person name="Natvig D."/>
            <person name="Lalanne C."/>
            <person name="Gautier V."/>
            <person name="Ament-Velasquez S.L."/>
            <person name="Kruys A."/>
            <person name="Hutchinson M.I."/>
            <person name="Powell A.J."/>
            <person name="Barry K."/>
            <person name="Miller A.N."/>
            <person name="Grigoriev I.V."/>
            <person name="Debuchy R."/>
            <person name="Gladieux P."/>
            <person name="Thoren M.H."/>
            <person name="Johannesson H."/>
        </authorList>
    </citation>
    <scope>NUCLEOTIDE SEQUENCE</scope>
    <source>
        <strain evidence="2">CBS 508.74</strain>
    </source>
</reference>
<evidence type="ECO:0000313" key="3">
    <source>
        <dbReference type="Proteomes" id="UP001302812"/>
    </source>
</evidence>
<protein>
    <submittedName>
        <fullName evidence="2">Uncharacterized protein</fullName>
    </submittedName>
</protein>
<dbReference type="RefSeq" id="XP_064673981.1">
    <property type="nucleotide sequence ID" value="XM_064808996.1"/>
</dbReference>
<reference evidence="2" key="1">
    <citation type="journal article" date="2023" name="Mol. Phylogenet. Evol.">
        <title>Genome-scale phylogeny and comparative genomics of the fungal order Sordariales.</title>
        <authorList>
            <person name="Hensen N."/>
            <person name="Bonometti L."/>
            <person name="Westerberg I."/>
            <person name="Brannstrom I.O."/>
            <person name="Guillou S."/>
            <person name="Cros-Aarteil S."/>
            <person name="Calhoun S."/>
            <person name="Haridas S."/>
            <person name="Kuo A."/>
            <person name="Mondo S."/>
            <person name="Pangilinan J."/>
            <person name="Riley R."/>
            <person name="LaButti K."/>
            <person name="Andreopoulos B."/>
            <person name="Lipzen A."/>
            <person name="Chen C."/>
            <person name="Yan M."/>
            <person name="Daum C."/>
            <person name="Ng V."/>
            <person name="Clum A."/>
            <person name="Steindorff A."/>
            <person name="Ohm R.A."/>
            <person name="Martin F."/>
            <person name="Silar P."/>
            <person name="Natvig D.O."/>
            <person name="Lalanne C."/>
            <person name="Gautier V."/>
            <person name="Ament-Velasquez S.L."/>
            <person name="Kruys A."/>
            <person name="Hutchinson M.I."/>
            <person name="Powell A.J."/>
            <person name="Barry K."/>
            <person name="Miller A.N."/>
            <person name="Grigoriev I.V."/>
            <person name="Debuchy R."/>
            <person name="Gladieux P."/>
            <person name="Hiltunen Thoren M."/>
            <person name="Johannesson H."/>
        </authorList>
    </citation>
    <scope>NUCLEOTIDE SEQUENCE</scope>
    <source>
        <strain evidence="2">CBS 508.74</strain>
    </source>
</reference>
<dbReference type="EMBL" id="MU853333">
    <property type="protein sequence ID" value="KAK4116411.1"/>
    <property type="molecule type" value="Genomic_DNA"/>
</dbReference>
<name>A0AAN6TLD3_9PEZI</name>
<accession>A0AAN6TLD3</accession>
<organism evidence="2 3">
    <name type="scientific">Canariomyces notabilis</name>
    <dbReference type="NCBI Taxonomy" id="2074819"/>
    <lineage>
        <taxon>Eukaryota</taxon>
        <taxon>Fungi</taxon>
        <taxon>Dikarya</taxon>
        <taxon>Ascomycota</taxon>
        <taxon>Pezizomycotina</taxon>
        <taxon>Sordariomycetes</taxon>
        <taxon>Sordariomycetidae</taxon>
        <taxon>Sordariales</taxon>
        <taxon>Chaetomiaceae</taxon>
        <taxon>Canariomyces</taxon>
    </lineage>
</organism>
<feature type="region of interest" description="Disordered" evidence="1">
    <location>
        <begin position="1"/>
        <end position="56"/>
    </location>
</feature>
<sequence length="176" mass="20100">MKMSGWRQPVREDGPNHEENEARKAQPKGGKRKEQWGESKQGKGITERMAKGTQRVSETEMEMEYVLYVHKHAYIHHRNWRREGALGFPGRRSVCPIHSCIAHACQLIAVHRSESNPFQSLDLDGGRVARSATTYLQSLGARRRLDDGTRGRNKNRNLEVRNRGCGMCESLEFADV</sequence>
<dbReference type="GeneID" id="89933119"/>
<gene>
    <name evidence="2" type="ORF">N656DRAFT_245956</name>
</gene>
<dbReference type="AlphaFoldDB" id="A0AAN6TLD3"/>
<comment type="caution">
    <text evidence="2">The sequence shown here is derived from an EMBL/GenBank/DDBJ whole genome shotgun (WGS) entry which is preliminary data.</text>
</comment>
<evidence type="ECO:0000256" key="1">
    <source>
        <dbReference type="SAM" id="MobiDB-lite"/>
    </source>
</evidence>
<feature type="compositionally biased region" description="Basic and acidic residues" evidence="1">
    <location>
        <begin position="32"/>
        <end position="50"/>
    </location>
</feature>